<evidence type="ECO:0000313" key="1">
    <source>
        <dbReference type="EMBL" id="KAB4309683.1"/>
    </source>
</evidence>
<dbReference type="Proteomes" id="UP000436825">
    <property type="component" value="Unassembled WGS sequence"/>
</dbReference>
<dbReference type="EMBL" id="WCSY01000017">
    <property type="protein sequence ID" value="KAB4309683.1"/>
    <property type="molecule type" value="Genomic_DNA"/>
</dbReference>
<dbReference type="EMBL" id="WCRS01000004">
    <property type="protein sequence ID" value="KAB4475600.1"/>
    <property type="molecule type" value="Genomic_DNA"/>
</dbReference>
<dbReference type="Proteomes" id="UP000283616">
    <property type="component" value="Unassembled WGS sequence"/>
</dbReference>
<proteinExistence type="predicted"/>
<dbReference type="Proteomes" id="UP000436858">
    <property type="component" value="Unassembled WGS sequence"/>
</dbReference>
<evidence type="ECO:0000313" key="5">
    <source>
        <dbReference type="EMBL" id="KAB4477708.1"/>
    </source>
</evidence>
<sequence>MDCWISTDYQSRTGNMAYPCTNRKTADSYYLNRSYQLDRIAVLLFLRQGTNAAMAGYWSSKILATSESNIYMNIILNMGEYSKSQ</sequence>
<evidence type="ECO:0000313" key="6">
    <source>
        <dbReference type="EMBL" id="RHD90969.1"/>
    </source>
</evidence>
<name>A0A2J6A802_BACT4</name>
<reference evidence="8 9" key="1">
    <citation type="submission" date="2018-08" db="EMBL/GenBank/DDBJ databases">
        <title>A genome reference for cultivated species of the human gut microbiota.</title>
        <authorList>
            <person name="Zou Y."/>
            <person name="Xue W."/>
            <person name="Luo G."/>
        </authorList>
    </citation>
    <scope>NUCLEOTIDE SEQUENCE [LARGE SCALE GENOMIC DNA]</scope>
    <source>
        <strain evidence="7 8">AF37-12</strain>
        <strain evidence="6 9">AM30-26</strain>
    </source>
</reference>
<evidence type="ECO:0000313" key="3">
    <source>
        <dbReference type="EMBL" id="KAB4456173.1"/>
    </source>
</evidence>
<evidence type="ECO:0000313" key="7">
    <source>
        <dbReference type="EMBL" id="RHL58776.1"/>
    </source>
</evidence>
<evidence type="ECO:0000313" key="12">
    <source>
        <dbReference type="Proteomes" id="UP000440614"/>
    </source>
</evidence>
<dbReference type="AlphaFoldDB" id="A0A2J6A802"/>
<evidence type="ECO:0000313" key="14">
    <source>
        <dbReference type="Proteomes" id="UP000488521"/>
    </source>
</evidence>
<evidence type="ECO:0000313" key="13">
    <source>
        <dbReference type="Proteomes" id="UP000460317"/>
    </source>
</evidence>
<organism evidence="7 8">
    <name type="scientific">Bacteroides thetaiotaomicron</name>
    <dbReference type="NCBI Taxonomy" id="818"/>
    <lineage>
        <taxon>Bacteria</taxon>
        <taxon>Pseudomonadati</taxon>
        <taxon>Bacteroidota</taxon>
        <taxon>Bacteroidia</taxon>
        <taxon>Bacteroidales</taxon>
        <taxon>Bacteroidaceae</taxon>
        <taxon>Bacteroides</taxon>
    </lineage>
</organism>
<evidence type="ECO:0000313" key="8">
    <source>
        <dbReference type="Proteomes" id="UP000283616"/>
    </source>
</evidence>
<reference evidence="10 11" key="2">
    <citation type="journal article" date="2019" name="Nat. Med.">
        <title>A library of human gut bacterial isolates paired with longitudinal multiomics data enables mechanistic microbiome research.</title>
        <authorList>
            <person name="Poyet M."/>
            <person name="Groussin M."/>
            <person name="Gibbons S.M."/>
            <person name="Avila-Pacheco J."/>
            <person name="Jiang X."/>
            <person name="Kearney S.M."/>
            <person name="Perrotta A.R."/>
            <person name="Berdy B."/>
            <person name="Zhao S."/>
            <person name="Lieberman T.D."/>
            <person name="Swanson P.K."/>
            <person name="Smith M."/>
            <person name="Roesemann S."/>
            <person name="Alexander J.E."/>
            <person name="Rich S.A."/>
            <person name="Livny J."/>
            <person name="Vlamakis H."/>
            <person name="Clish C."/>
            <person name="Bullock K."/>
            <person name="Deik A."/>
            <person name="Scott J."/>
            <person name="Pierce K.A."/>
            <person name="Xavier R.J."/>
            <person name="Alm E.J."/>
        </authorList>
    </citation>
    <scope>NUCLEOTIDE SEQUENCE [LARGE SCALE GENOMIC DNA]</scope>
    <source>
        <strain evidence="4 14">BIOML-A156</strain>
        <strain evidence="3 10">BIOML-A160</strain>
        <strain evidence="5 11">BIOML-A162</strain>
        <strain evidence="2 13">BIOML-A165</strain>
        <strain evidence="1 12">BIOML-A188</strain>
    </source>
</reference>
<dbReference type="EMBL" id="QROV01000012">
    <property type="protein sequence ID" value="RHL58776.1"/>
    <property type="molecule type" value="Genomic_DNA"/>
</dbReference>
<comment type="caution">
    <text evidence="7">The sequence shown here is derived from an EMBL/GenBank/DDBJ whole genome shotgun (WGS) entry which is preliminary data.</text>
</comment>
<protein>
    <submittedName>
        <fullName evidence="7">Uncharacterized protein</fullName>
    </submittedName>
</protein>
<dbReference type="Proteomes" id="UP000440614">
    <property type="component" value="Unassembled WGS sequence"/>
</dbReference>
<evidence type="ECO:0000313" key="9">
    <source>
        <dbReference type="Proteomes" id="UP000284785"/>
    </source>
</evidence>
<evidence type="ECO:0000313" key="2">
    <source>
        <dbReference type="EMBL" id="KAB4453159.1"/>
    </source>
</evidence>
<evidence type="ECO:0000313" key="11">
    <source>
        <dbReference type="Proteomes" id="UP000436858"/>
    </source>
</evidence>
<dbReference type="EMBL" id="WCSB01000006">
    <property type="protein sequence ID" value="KAB4453159.1"/>
    <property type="molecule type" value="Genomic_DNA"/>
</dbReference>
<dbReference type="EMBL" id="WCRW01000007">
    <property type="protein sequence ID" value="KAB4456173.1"/>
    <property type="molecule type" value="Genomic_DNA"/>
</dbReference>
<gene>
    <name evidence="7" type="ORF">DW011_11910</name>
    <name evidence="6" type="ORF">DW780_03165</name>
    <name evidence="4" type="ORF">GAN59_09045</name>
    <name evidence="3" type="ORF">GAN75_12725</name>
    <name evidence="5" type="ORF">GAN91_19595</name>
    <name evidence="2" type="ORF">GAN93_08520</name>
    <name evidence="1" type="ORF">GAO51_17480</name>
</gene>
<evidence type="ECO:0000313" key="4">
    <source>
        <dbReference type="EMBL" id="KAB4475600.1"/>
    </source>
</evidence>
<dbReference type="Proteomes" id="UP000488521">
    <property type="component" value="Unassembled WGS sequence"/>
</dbReference>
<dbReference type="EMBL" id="QSJP01000002">
    <property type="protein sequence ID" value="RHD90969.1"/>
    <property type="molecule type" value="Genomic_DNA"/>
</dbReference>
<dbReference type="Proteomes" id="UP000460317">
    <property type="component" value="Unassembled WGS sequence"/>
</dbReference>
<dbReference type="Proteomes" id="UP000284785">
    <property type="component" value="Unassembled WGS sequence"/>
</dbReference>
<evidence type="ECO:0000313" key="10">
    <source>
        <dbReference type="Proteomes" id="UP000436825"/>
    </source>
</evidence>
<dbReference type="EMBL" id="WCRY01000021">
    <property type="protein sequence ID" value="KAB4477708.1"/>
    <property type="molecule type" value="Genomic_DNA"/>
</dbReference>
<accession>A0A2J6A802</accession>